<evidence type="ECO:0000313" key="2">
    <source>
        <dbReference type="Proteomes" id="UP001243330"/>
    </source>
</evidence>
<gene>
    <name evidence="1" type="ORF">CCHR01_18619</name>
</gene>
<name>A0AAD9A006_9PEZI</name>
<protein>
    <submittedName>
        <fullName evidence="1">Uncharacterized protein</fullName>
    </submittedName>
</protein>
<comment type="caution">
    <text evidence="1">The sequence shown here is derived from an EMBL/GenBank/DDBJ whole genome shotgun (WGS) entry which is preliminary data.</text>
</comment>
<dbReference type="AlphaFoldDB" id="A0AAD9A006"/>
<proteinExistence type="predicted"/>
<dbReference type="EMBL" id="JAQOWY010000772">
    <property type="protein sequence ID" value="KAK1838752.1"/>
    <property type="molecule type" value="Genomic_DNA"/>
</dbReference>
<dbReference type="Proteomes" id="UP001243330">
    <property type="component" value="Unassembled WGS sequence"/>
</dbReference>
<evidence type="ECO:0000313" key="1">
    <source>
        <dbReference type="EMBL" id="KAK1838752.1"/>
    </source>
</evidence>
<organism evidence="1 2">
    <name type="scientific">Colletotrichum chrysophilum</name>
    <dbReference type="NCBI Taxonomy" id="1836956"/>
    <lineage>
        <taxon>Eukaryota</taxon>
        <taxon>Fungi</taxon>
        <taxon>Dikarya</taxon>
        <taxon>Ascomycota</taxon>
        <taxon>Pezizomycotina</taxon>
        <taxon>Sordariomycetes</taxon>
        <taxon>Hypocreomycetidae</taxon>
        <taxon>Glomerellales</taxon>
        <taxon>Glomerellaceae</taxon>
        <taxon>Colletotrichum</taxon>
        <taxon>Colletotrichum gloeosporioides species complex</taxon>
    </lineage>
</organism>
<reference evidence="1" key="1">
    <citation type="submission" date="2023-01" db="EMBL/GenBank/DDBJ databases">
        <title>Colletotrichum chrysophilum M932 genome sequence.</title>
        <authorList>
            <person name="Baroncelli R."/>
        </authorList>
    </citation>
    <scope>NUCLEOTIDE SEQUENCE</scope>
    <source>
        <strain evidence="1">M932</strain>
    </source>
</reference>
<keyword evidence="2" id="KW-1185">Reference proteome</keyword>
<accession>A0AAD9A006</accession>
<sequence length="292" mass="32479">MTDSDSMRSFKLIRAPRAGTFYVTPNKSTCVLPMNNGKFRTSAPGQASRHDRLEYCSTVGVTNSNPSRDLDPIRRLTRAECDIDELTDCGDSQQLGHVRSVHEDAVIVVVPSHVFLDADYRQKDGIKIEMADVPVYLEIRVRRYRETQLCDLDKHRVWGHLNFVGFSSVQFRGRGPALRHPHVCNHSVDVRSDDVSRDDDAVGGSSRGTLLEWDLHVLLPAGLNEEGELPVDNYTPLSRIHKYSDVVGVKHDVPAKHANGLICGVDVLPLFLRGGHEVATGGLECRSRAAYV</sequence>